<protein>
    <submittedName>
        <fullName evidence="2">Uncharacterized protein</fullName>
    </submittedName>
</protein>
<name>A0A8T0WVR9_PANVG</name>
<feature type="region of interest" description="Disordered" evidence="1">
    <location>
        <begin position="1"/>
        <end position="70"/>
    </location>
</feature>
<feature type="compositionally biased region" description="Low complexity" evidence="1">
    <location>
        <begin position="1"/>
        <end position="11"/>
    </location>
</feature>
<feature type="compositionally biased region" description="Pro residues" evidence="1">
    <location>
        <begin position="12"/>
        <end position="23"/>
    </location>
</feature>
<accession>A0A8T0WVR9</accession>
<dbReference type="Proteomes" id="UP000823388">
    <property type="component" value="Chromosome 1N"/>
</dbReference>
<evidence type="ECO:0000313" key="2">
    <source>
        <dbReference type="EMBL" id="KAG2653322.1"/>
    </source>
</evidence>
<dbReference type="AlphaFoldDB" id="A0A8T0WVR9"/>
<dbReference type="EMBL" id="CM029038">
    <property type="protein sequence ID" value="KAG2653322.1"/>
    <property type="molecule type" value="Genomic_DNA"/>
</dbReference>
<reference evidence="2" key="1">
    <citation type="submission" date="2020-05" db="EMBL/GenBank/DDBJ databases">
        <title>WGS assembly of Panicum virgatum.</title>
        <authorList>
            <person name="Lovell J.T."/>
            <person name="Jenkins J."/>
            <person name="Shu S."/>
            <person name="Juenger T.E."/>
            <person name="Schmutz J."/>
        </authorList>
    </citation>
    <scope>NUCLEOTIDE SEQUENCE</scope>
    <source>
        <strain evidence="2">AP13</strain>
    </source>
</reference>
<comment type="caution">
    <text evidence="2">The sequence shown here is derived from an EMBL/GenBank/DDBJ whole genome shotgun (WGS) entry which is preliminary data.</text>
</comment>
<proteinExistence type="predicted"/>
<gene>
    <name evidence="2" type="ORF">PVAP13_1NG450100</name>
</gene>
<keyword evidence="3" id="KW-1185">Reference proteome</keyword>
<evidence type="ECO:0000256" key="1">
    <source>
        <dbReference type="SAM" id="MobiDB-lite"/>
    </source>
</evidence>
<organism evidence="2 3">
    <name type="scientific">Panicum virgatum</name>
    <name type="common">Blackwell switchgrass</name>
    <dbReference type="NCBI Taxonomy" id="38727"/>
    <lineage>
        <taxon>Eukaryota</taxon>
        <taxon>Viridiplantae</taxon>
        <taxon>Streptophyta</taxon>
        <taxon>Embryophyta</taxon>
        <taxon>Tracheophyta</taxon>
        <taxon>Spermatophyta</taxon>
        <taxon>Magnoliopsida</taxon>
        <taxon>Liliopsida</taxon>
        <taxon>Poales</taxon>
        <taxon>Poaceae</taxon>
        <taxon>PACMAD clade</taxon>
        <taxon>Panicoideae</taxon>
        <taxon>Panicodae</taxon>
        <taxon>Paniceae</taxon>
        <taxon>Panicinae</taxon>
        <taxon>Panicum</taxon>
        <taxon>Panicum sect. Hiantes</taxon>
    </lineage>
</organism>
<sequence>MVGSLSLLSARPPSPPACLPGLPPSELRVAGGSCTAAAGQRPAGEDDATAPADQEMLTASDSDGEDWPGLGRAAWAGSGGTHCLGDGDLSRAGSGMVINDHRMRGGVAMVWRRGGAP</sequence>
<evidence type="ECO:0000313" key="3">
    <source>
        <dbReference type="Proteomes" id="UP000823388"/>
    </source>
</evidence>